<dbReference type="Gene3D" id="1.20.1070.10">
    <property type="entry name" value="Rhodopsin 7-helix transmembrane proteins"/>
    <property type="match status" value="1"/>
</dbReference>
<keyword evidence="5" id="KW-0328">Glycosyltransferase</keyword>
<comment type="pathway">
    <text evidence="2">Purine metabolism; purine nucleoside salvage.</text>
</comment>
<dbReference type="EC" id="2.4.2.1" evidence="4"/>
<evidence type="ECO:0000256" key="3">
    <source>
        <dbReference type="ARBA" id="ARBA00006751"/>
    </source>
</evidence>
<dbReference type="InterPro" id="IPR011268">
    <property type="entry name" value="Purine_phosphorylase"/>
</dbReference>
<dbReference type="PROSITE" id="PS50262">
    <property type="entry name" value="G_PROTEIN_RECEP_F1_2"/>
    <property type="match status" value="1"/>
</dbReference>
<evidence type="ECO:0000256" key="5">
    <source>
        <dbReference type="ARBA" id="ARBA00022676"/>
    </source>
</evidence>
<keyword evidence="8 15" id="KW-1133">Transmembrane helix</keyword>
<proteinExistence type="inferred from homology"/>
<dbReference type="CDD" id="cd09009">
    <property type="entry name" value="PNP-EcPNPII_like"/>
    <property type="match status" value="1"/>
</dbReference>
<evidence type="ECO:0000313" key="18">
    <source>
        <dbReference type="Proteomes" id="UP000829354"/>
    </source>
</evidence>
<dbReference type="InterPro" id="IPR000845">
    <property type="entry name" value="Nucleoside_phosphorylase_d"/>
</dbReference>
<evidence type="ECO:0000256" key="11">
    <source>
        <dbReference type="ARBA" id="ARBA00023929"/>
    </source>
</evidence>
<comment type="catalytic activity">
    <reaction evidence="11">
        <text>2'-deoxyguanosine + phosphate = 2-deoxy-alpha-D-ribose 1-phosphate + guanine</text>
        <dbReference type="Rhea" id="RHEA:27738"/>
        <dbReference type="ChEBI" id="CHEBI:16235"/>
        <dbReference type="ChEBI" id="CHEBI:17172"/>
        <dbReference type="ChEBI" id="CHEBI:43474"/>
        <dbReference type="ChEBI" id="CHEBI:57259"/>
        <dbReference type="EC" id="2.4.2.1"/>
    </reaction>
</comment>
<dbReference type="Gene3D" id="3.40.50.1580">
    <property type="entry name" value="Nucleoside phosphorylase domain"/>
    <property type="match status" value="1"/>
</dbReference>
<dbReference type="Pfam" id="PF10324">
    <property type="entry name" value="7TM_GPCR_Srw"/>
    <property type="match status" value="1"/>
</dbReference>
<evidence type="ECO:0000256" key="8">
    <source>
        <dbReference type="ARBA" id="ARBA00022989"/>
    </source>
</evidence>
<dbReference type="PANTHER" id="PTHR11904:SF9">
    <property type="entry name" value="PURINE NUCLEOSIDE PHOSPHORYLASE-RELATED"/>
    <property type="match status" value="1"/>
</dbReference>
<dbReference type="GO" id="GO:0004731">
    <property type="term" value="F:purine-nucleoside phosphorylase activity"/>
    <property type="evidence" value="ECO:0007669"/>
    <property type="project" value="UniProtKB-EC"/>
</dbReference>
<dbReference type="SUPFAM" id="SSF53167">
    <property type="entry name" value="Purine and uridine phosphorylases"/>
    <property type="match status" value="1"/>
</dbReference>
<dbReference type="Proteomes" id="UP000829354">
    <property type="component" value="Chromosome V"/>
</dbReference>
<evidence type="ECO:0000256" key="1">
    <source>
        <dbReference type="ARBA" id="ARBA00004370"/>
    </source>
</evidence>
<dbReference type="EMBL" id="CP092624">
    <property type="protein sequence ID" value="UMM32712.1"/>
    <property type="molecule type" value="Genomic_DNA"/>
</dbReference>
<feature type="transmembrane region" description="Helical" evidence="15">
    <location>
        <begin position="219"/>
        <end position="240"/>
    </location>
</feature>
<feature type="domain" description="G-protein coupled receptors family 1 profile" evidence="16">
    <location>
        <begin position="1"/>
        <end position="276"/>
    </location>
</feature>
<dbReference type="GO" id="GO:0009116">
    <property type="term" value="P:nucleoside metabolic process"/>
    <property type="evidence" value="ECO:0007669"/>
    <property type="project" value="InterPro"/>
</dbReference>
<evidence type="ECO:0000256" key="13">
    <source>
        <dbReference type="ARBA" id="ARBA00023970"/>
    </source>
</evidence>
<dbReference type="GO" id="GO:0016020">
    <property type="term" value="C:membrane"/>
    <property type="evidence" value="ECO:0007669"/>
    <property type="project" value="UniProtKB-SubCell"/>
</dbReference>
<dbReference type="GO" id="GO:0008528">
    <property type="term" value="F:G protein-coupled peptide receptor activity"/>
    <property type="evidence" value="ECO:0007669"/>
    <property type="project" value="InterPro"/>
</dbReference>
<evidence type="ECO:0000256" key="7">
    <source>
        <dbReference type="ARBA" id="ARBA00022692"/>
    </source>
</evidence>
<keyword evidence="18" id="KW-1185">Reference proteome</keyword>
<gene>
    <name evidence="17" type="ORF">L5515_006414</name>
</gene>
<dbReference type="InterPro" id="IPR017452">
    <property type="entry name" value="GPCR_Rhodpsn_7TM"/>
</dbReference>
<dbReference type="NCBIfam" id="TIGR01697">
    <property type="entry name" value="PNPH-PUNA-XAPA"/>
    <property type="match status" value="1"/>
</dbReference>
<evidence type="ECO:0000259" key="16">
    <source>
        <dbReference type="PROSITE" id="PS50262"/>
    </source>
</evidence>
<comment type="catalytic activity">
    <reaction evidence="12">
        <text>2'-deoxyinosine + phosphate = 2-deoxy-alpha-D-ribose 1-phosphate + hypoxanthine</text>
        <dbReference type="Rhea" id="RHEA:27750"/>
        <dbReference type="ChEBI" id="CHEBI:17368"/>
        <dbReference type="ChEBI" id="CHEBI:28997"/>
        <dbReference type="ChEBI" id="CHEBI:43474"/>
        <dbReference type="ChEBI" id="CHEBI:57259"/>
        <dbReference type="EC" id="2.4.2.1"/>
    </reaction>
</comment>
<evidence type="ECO:0000256" key="14">
    <source>
        <dbReference type="ARBA" id="ARBA00031036"/>
    </source>
</evidence>
<evidence type="ECO:0000256" key="4">
    <source>
        <dbReference type="ARBA" id="ARBA00011886"/>
    </source>
</evidence>
<comment type="similarity">
    <text evidence="3">Belongs to the PNP/MTAP phosphorylase family.</text>
</comment>
<dbReference type="Pfam" id="PF01048">
    <property type="entry name" value="PNP_UDP_1"/>
    <property type="match status" value="1"/>
</dbReference>
<dbReference type="InterPro" id="IPR019427">
    <property type="entry name" value="7TM_GPCR_serpentine_rcpt_Srw"/>
</dbReference>
<evidence type="ECO:0000256" key="12">
    <source>
        <dbReference type="ARBA" id="ARBA00023950"/>
    </source>
</evidence>
<sequence>MTMNSVNVIMIGIAICDLLNMSFNVYDTTIVLLETGDKCRPPASYTTKLFGFWSSAFEDHTRRLSSLFGVMMALTRCLIIKNALNPKFEFFAKPFYALLSMFIAFVLSTIMTLLFWSRYELVEVKAWTPPVNCIGFPPGYTVPRYKSSMDDAWLLKPMLSLQIFSVIDGLIKIIPTLMFPILTVILVRELKKAADSRKKASVGSEKHEENSKSHQATKLVILMTITYMAAEGPLGIIYVVQGFVTQPPGIVEMTMDLIDIFGVFVSINAIMHCVIYLTVSSQYQKSAKKSATMEGKIDPRNYDDLLKIVSSIKSQIGEQLVDIMIIGFDSLTDLIQNAITLPYSQIKGFPKSKINDNPESLVFGEIDGKNVVCVQGRFDKNEYNMDLGLCALPVRVMQLLGAKIMIVSNAAVGINGKLKKGGLMLIKDHIFVPGLAGWSPLNGCGDERYGSPFVPVHDAYNRGLRKLAIKVGRKCNINLSEGFFTMTGGPQLETSAELRLLRKFGADAVGTSTCHEVTVARHCGVKVLGFAWITNAVGAYSDDALDASKQFGPQELEFLVEIIKDIQI</sequence>
<comment type="catalytic activity">
    <reaction evidence="13">
        <text>guanosine + phosphate = alpha-D-ribose 1-phosphate + guanine</text>
        <dbReference type="Rhea" id="RHEA:13233"/>
        <dbReference type="ChEBI" id="CHEBI:16235"/>
        <dbReference type="ChEBI" id="CHEBI:16750"/>
        <dbReference type="ChEBI" id="CHEBI:43474"/>
        <dbReference type="ChEBI" id="CHEBI:57720"/>
        <dbReference type="EC" id="2.4.2.1"/>
    </reaction>
</comment>
<feature type="transmembrane region" description="Helical" evidence="15">
    <location>
        <begin position="96"/>
        <end position="116"/>
    </location>
</feature>
<evidence type="ECO:0000256" key="9">
    <source>
        <dbReference type="ARBA" id="ARBA00023136"/>
    </source>
</evidence>
<evidence type="ECO:0000256" key="6">
    <source>
        <dbReference type="ARBA" id="ARBA00022679"/>
    </source>
</evidence>
<feature type="transmembrane region" description="Helical" evidence="15">
    <location>
        <begin position="260"/>
        <end position="279"/>
    </location>
</feature>
<dbReference type="PANTHER" id="PTHR11904">
    <property type="entry name" value="METHYLTHIOADENOSINE/PURINE NUCLEOSIDE PHOSPHORYLASE"/>
    <property type="match status" value="1"/>
</dbReference>
<feature type="transmembrane region" description="Helical" evidence="15">
    <location>
        <begin position="163"/>
        <end position="187"/>
    </location>
</feature>
<accession>A0AAE9F2K0</accession>
<organism evidence="17 18">
    <name type="scientific">Caenorhabditis briggsae</name>
    <dbReference type="NCBI Taxonomy" id="6238"/>
    <lineage>
        <taxon>Eukaryota</taxon>
        <taxon>Metazoa</taxon>
        <taxon>Ecdysozoa</taxon>
        <taxon>Nematoda</taxon>
        <taxon>Chromadorea</taxon>
        <taxon>Rhabditida</taxon>
        <taxon>Rhabditina</taxon>
        <taxon>Rhabditomorpha</taxon>
        <taxon>Rhabditoidea</taxon>
        <taxon>Rhabditidae</taxon>
        <taxon>Peloderinae</taxon>
        <taxon>Caenorhabditis</taxon>
    </lineage>
</organism>
<keyword evidence="7 15" id="KW-0812">Transmembrane</keyword>
<evidence type="ECO:0000313" key="17">
    <source>
        <dbReference type="EMBL" id="UMM32712.1"/>
    </source>
</evidence>
<protein>
    <recommendedName>
        <fullName evidence="4">purine-nucleoside phosphorylase</fullName>
        <ecNumber evidence="4">2.4.2.1</ecNumber>
    </recommendedName>
    <alternativeName>
        <fullName evidence="14">Inosine-guanosine phosphorylase</fullName>
    </alternativeName>
</protein>
<evidence type="ECO:0000256" key="2">
    <source>
        <dbReference type="ARBA" id="ARBA00005058"/>
    </source>
</evidence>
<name>A0AAE9F2K0_CAEBR</name>
<keyword evidence="6" id="KW-0808">Transferase</keyword>
<keyword evidence="9 15" id="KW-0472">Membrane</keyword>
<reference evidence="17 18" key="1">
    <citation type="submission" date="2022-04" db="EMBL/GenBank/DDBJ databases">
        <title>Chromosome-level reference genomes for two strains of Caenorhabditis briggsae: an improved platform for comparative genomics.</title>
        <authorList>
            <person name="Stevens L."/>
            <person name="Andersen E."/>
        </authorList>
    </citation>
    <scope>NUCLEOTIDE SEQUENCE [LARGE SCALE GENOMIC DNA]</scope>
    <source>
        <strain evidence="17">VX34</strain>
        <tissue evidence="17">Whole-organism</tissue>
    </source>
</reference>
<dbReference type="InterPro" id="IPR035994">
    <property type="entry name" value="Nucleoside_phosphorylase_sf"/>
</dbReference>
<dbReference type="SUPFAM" id="SSF81321">
    <property type="entry name" value="Family A G protein-coupled receptor-like"/>
    <property type="match status" value="1"/>
</dbReference>
<evidence type="ECO:0000256" key="10">
    <source>
        <dbReference type="ARBA" id="ARBA00023918"/>
    </source>
</evidence>
<dbReference type="AlphaFoldDB" id="A0AAE9F2K0"/>
<comment type="catalytic activity">
    <reaction evidence="10">
        <text>inosine + phosphate = alpha-D-ribose 1-phosphate + hypoxanthine</text>
        <dbReference type="Rhea" id="RHEA:27646"/>
        <dbReference type="ChEBI" id="CHEBI:17368"/>
        <dbReference type="ChEBI" id="CHEBI:17596"/>
        <dbReference type="ChEBI" id="CHEBI:43474"/>
        <dbReference type="ChEBI" id="CHEBI:57720"/>
        <dbReference type="EC" id="2.4.2.1"/>
    </reaction>
</comment>
<comment type="subcellular location">
    <subcellularLocation>
        <location evidence="1">Membrane</location>
    </subcellularLocation>
</comment>
<evidence type="ECO:0000256" key="15">
    <source>
        <dbReference type="SAM" id="Phobius"/>
    </source>
</evidence>